<protein>
    <submittedName>
        <fullName evidence="5">Prepilin-type N-terminal cleavage/methylation domain-containing protein</fullName>
    </submittedName>
</protein>
<dbReference type="PANTHER" id="PTHR30093">
    <property type="entry name" value="GENERAL SECRETION PATHWAY PROTEIN G"/>
    <property type="match status" value="1"/>
</dbReference>
<dbReference type="AlphaFoldDB" id="A0A8E4MFF4"/>
<evidence type="ECO:0000256" key="1">
    <source>
        <dbReference type="ARBA" id="ARBA00005233"/>
    </source>
</evidence>
<sequence length="148" mass="14769">MNAQKGFTLIELMIVVAIIGILAAIAIPQYSNYTSRTRAAAAAAEIASLKSAVNECIALTGAVAACDAGNNGIPATNAFTATKNVTTLTSIADGVITATTGATTTAGVALTYIITPTFGAGNANMIWTNTGTVCDAVRGLKPGTGDCP</sequence>
<comment type="similarity">
    <text evidence="1 3">Belongs to the N-Me-Phe pilin family.</text>
</comment>
<proteinExistence type="inferred from homology"/>
<dbReference type="RefSeq" id="WP_171534111.1">
    <property type="nucleotide sequence ID" value="NZ_JABERH010000015.1"/>
</dbReference>
<reference evidence="5 6" key="1">
    <citation type="submission" date="2020-04" db="EMBL/GenBank/DDBJ databases">
        <title>Acinetobacter Taxon 24.</title>
        <authorList>
            <person name="Nemec A."/>
            <person name="Radolfova-Krizova L."/>
            <person name="Higgins P.G."/>
            <person name="Spanelova P."/>
        </authorList>
    </citation>
    <scope>NUCLEOTIDE SEQUENCE [LARGE SCALE GENOMIC DNA]</scope>
    <source>
        <strain evidence="5 6">ANC 4280</strain>
    </source>
</reference>
<dbReference type="InterPro" id="IPR012902">
    <property type="entry name" value="N_methyl_site"/>
</dbReference>
<dbReference type="Pfam" id="PF00114">
    <property type="entry name" value="Pilin"/>
    <property type="match status" value="1"/>
</dbReference>
<evidence type="ECO:0000313" key="6">
    <source>
        <dbReference type="Proteomes" id="UP000532147"/>
    </source>
</evidence>
<comment type="caution">
    <text evidence="5">The sequence shown here is derived from an EMBL/GenBank/DDBJ whole genome shotgun (WGS) entry which is preliminary data.</text>
</comment>
<keyword evidence="4" id="KW-0472">Membrane</keyword>
<keyword evidence="4" id="KW-1133">Transmembrane helix</keyword>
<dbReference type="SUPFAM" id="SSF54523">
    <property type="entry name" value="Pili subunits"/>
    <property type="match status" value="1"/>
</dbReference>
<name>A0A8E4MFF4_9GAMM</name>
<feature type="transmembrane region" description="Helical" evidence="4">
    <location>
        <begin position="6"/>
        <end position="27"/>
    </location>
</feature>
<dbReference type="NCBIfam" id="TIGR02532">
    <property type="entry name" value="IV_pilin_GFxxxE"/>
    <property type="match status" value="1"/>
</dbReference>
<keyword evidence="3" id="KW-0281">Fimbrium</keyword>
<evidence type="ECO:0000256" key="4">
    <source>
        <dbReference type="SAM" id="Phobius"/>
    </source>
</evidence>
<evidence type="ECO:0000256" key="2">
    <source>
        <dbReference type="ARBA" id="ARBA00022481"/>
    </source>
</evidence>
<dbReference type="Gene3D" id="3.30.700.10">
    <property type="entry name" value="Glycoprotein, Type 4 Pilin"/>
    <property type="match status" value="1"/>
</dbReference>
<accession>A0A8E4MFF4</accession>
<dbReference type="EMBL" id="JABERH010000015">
    <property type="protein sequence ID" value="NNH38076.1"/>
    <property type="molecule type" value="Genomic_DNA"/>
</dbReference>
<keyword evidence="4" id="KW-0812">Transmembrane</keyword>
<gene>
    <name evidence="5" type="ORF">HLH11_05270</name>
</gene>
<dbReference type="InterPro" id="IPR045584">
    <property type="entry name" value="Pilin-like"/>
</dbReference>
<dbReference type="GO" id="GO:0007155">
    <property type="term" value="P:cell adhesion"/>
    <property type="evidence" value="ECO:0007669"/>
    <property type="project" value="InterPro"/>
</dbReference>
<keyword evidence="2" id="KW-0488">Methylation</keyword>
<dbReference type="PROSITE" id="PS00409">
    <property type="entry name" value="PROKAR_NTER_METHYL"/>
    <property type="match status" value="1"/>
</dbReference>
<dbReference type="Proteomes" id="UP000532147">
    <property type="component" value="Unassembled WGS sequence"/>
</dbReference>
<dbReference type="Pfam" id="PF07963">
    <property type="entry name" value="N_methyl"/>
    <property type="match status" value="1"/>
</dbReference>
<evidence type="ECO:0000256" key="3">
    <source>
        <dbReference type="RuleBase" id="RU000389"/>
    </source>
</evidence>
<organism evidence="5 6">
    <name type="scientific">Acinetobacter terrae</name>
    <dbReference type="NCBI Taxonomy" id="2731247"/>
    <lineage>
        <taxon>Bacteria</taxon>
        <taxon>Pseudomonadati</taxon>
        <taxon>Pseudomonadota</taxon>
        <taxon>Gammaproteobacteria</taxon>
        <taxon>Moraxellales</taxon>
        <taxon>Moraxellaceae</taxon>
        <taxon>Acinetobacter</taxon>
        <taxon>Acinetobacter Taxon 24</taxon>
    </lineage>
</organism>
<dbReference type="PANTHER" id="PTHR30093:SF34">
    <property type="entry name" value="PREPILIN PEPTIDASE-DEPENDENT PROTEIN D"/>
    <property type="match status" value="1"/>
</dbReference>
<dbReference type="InterPro" id="IPR001082">
    <property type="entry name" value="Pilin"/>
</dbReference>
<dbReference type="GO" id="GO:0009289">
    <property type="term" value="C:pilus"/>
    <property type="evidence" value="ECO:0007669"/>
    <property type="project" value="InterPro"/>
</dbReference>
<evidence type="ECO:0000313" key="5">
    <source>
        <dbReference type="EMBL" id="NNH38076.1"/>
    </source>
</evidence>